<dbReference type="GO" id="GO:0046872">
    <property type="term" value="F:metal ion binding"/>
    <property type="evidence" value="ECO:0007669"/>
    <property type="project" value="UniProtKB-KW"/>
</dbReference>
<dbReference type="KEGG" id="tsa:AciPR4_2871"/>
<evidence type="ECO:0000256" key="4">
    <source>
        <dbReference type="PROSITE-ProRule" id="PRU00433"/>
    </source>
</evidence>
<keyword evidence="5" id="KW-0472">Membrane</keyword>
<accession>E8V489</accession>
<dbReference type="Proteomes" id="UP000006844">
    <property type="component" value="Chromosome"/>
</dbReference>
<feature type="transmembrane region" description="Helical" evidence="5">
    <location>
        <begin position="15"/>
        <end position="37"/>
    </location>
</feature>
<evidence type="ECO:0000256" key="5">
    <source>
        <dbReference type="SAM" id="Phobius"/>
    </source>
</evidence>
<keyword evidence="5" id="KW-0812">Transmembrane</keyword>
<dbReference type="SUPFAM" id="SSF46626">
    <property type="entry name" value="Cytochrome c"/>
    <property type="match status" value="1"/>
</dbReference>
<proteinExistence type="predicted"/>
<evidence type="ECO:0000256" key="3">
    <source>
        <dbReference type="ARBA" id="ARBA00023004"/>
    </source>
</evidence>
<evidence type="ECO:0000256" key="2">
    <source>
        <dbReference type="ARBA" id="ARBA00022723"/>
    </source>
</evidence>
<dbReference type="GO" id="GO:0009055">
    <property type="term" value="F:electron transfer activity"/>
    <property type="evidence" value="ECO:0007669"/>
    <property type="project" value="InterPro"/>
</dbReference>
<keyword evidence="3 4" id="KW-0408">Iron</keyword>
<evidence type="ECO:0000259" key="6">
    <source>
        <dbReference type="PROSITE" id="PS51007"/>
    </source>
</evidence>
<reference evidence="7 8" key="1">
    <citation type="journal article" date="2012" name="Stand. Genomic Sci.">
        <title>Complete genome sequence of Terriglobus saanensis type strain SP1PR4(T), an Acidobacteria from tundra soil.</title>
        <authorList>
            <person name="Rawat S.R."/>
            <person name="Mannisto M.K."/>
            <person name="Starovoytov V."/>
            <person name="Goodwin L."/>
            <person name="Nolan M."/>
            <person name="Hauser L."/>
            <person name="Land M."/>
            <person name="Davenport K.W."/>
            <person name="Woyke T."/>
            <person name="Haggblom M.M."/>
        </authorList>
    </citation>
    <scope>NUCLEOTIDE SEQUENCE</scope>
    <source>
        <strain evidence="8">ATCC BAA-1853 / DSM 23119 / SP1PR4</strain>
    </source>
</reference>
<evidence type="ECO:0000313" key="8">
    <source>
        <dbReference type="Proteomes" id="UP000006844"/>
    </source>
</evidence>
<dbReference type="Gene3D" id="1.10.760.10">
    <property type="entry name" value="Cytochrome c-like domain"/>
    <property type="match status" value="1"/>
</dbReference>
<keyword evidence="5" id="KW-1133">Transmembrane helix</keyword>
<dbReference type="InterPro" id="IPR036909">
    <property type="entry name" value="Cyt_c-like_dom_sf"/>
</dbReference>
<dbReference type="PROSITE" id="PS51007">
    <property type="entry name" value="CYTC"/>
    <property type="match status" value="1"/>
</dbReference>
<dbReference type="Pfam" id="PF13442">
    <property type="entry name" value="Cytochrome_CBB3"/>
    <property type="match status" value="1"/>
</dbReference>
<gene>
    <name evidence="7" type="ordered locus">AciPR4_2871</name>
</gene>
<dbReference type="HOGENOM" id="CLU_089635_1_0_0"/>
<protein>
    <submittedName>
        <fullName evidence="7">Cytochrome c class I</fullName>
    </submittedName>
</protein>
<dbReference type="STRING" id="401053.AciPR4_2871"/>
<evidence type="ECO:0000313" key="7">
    <source>
        <dbReference type="EMBL" id="ADV83638.1"/>
    </source>
</evidence>
<feature type="domain" description="Cytochrome c" evidence="6">
    <location>
        <begin position="80"/>
        <end position="173"/>
    </location>
</feature>
<dbReference type="GO" id="GO:0020037">
    <property type="term" value="F:heme binding"/>
    <property type="evidence" value="ECO:0007669"/>
    <property type="project" value="InterPro"/>
</dbReference>
<organism evidence="7 8">
    <name type="scientific">Terriglobus saanensis (strain ATCC BAA-1853 / DSM 23119 / SP1PR4)</name>
    <dbReference type="NCBI Taxonomy" id="401053"/>
    <lineage>
        <taxon>Bacteria</taxon>
        <taxon>Pseudomonadati</taxon>
        <taxon>Acidobacteriota</taxon>
        <taxon>Terriglobia</taxon>
        <taxon>Terriglobales</taxon>
        <taxon>Acidobacteriaceae</taxon>
        <taxon>Terriglobus</taxon>
    </lineage>
</organism>
<keyword evidence="8" id="KW-1185">Reference proteome</keyword>
<sequence>MRETAEGSMSRSRQIGLIAIGFAAAVVVLFGGADVYLRFGHPPVAAVDPSFPMEAQIVHVPMRARIAREMESPPFEGSEQAYEAGAVVYKAQCSQCHGLPGHDVDYTKWMYPRAPQLFKKHSKGNVVGVSDDEPGETYWKVKNGIRLTGMPAFQHILSTEQMWDVTLLLKSADHPMTEITQEKLKN</sequence>
<evidence type="ECO:0000256" key="1">
    <source>
        <dbReference type="ARBA" id="ARBA00022617"/>
    </source>
</evidence>
<dbReference type="eggNOG" id="COG2010">
    <property type="taxonomic scope" value="Bacteria"/>
</dbReference>
<dbReference type="EMBL" id="CP002467">
    <property type="protein sequence ID" value="ADV83638.1"/>
    <property type="molecule type" value="Genomic_DNA"/>
</dbReference>
<keyword evidence="2 4" id="KW-0479">Metal-binding</keyword>
<dbReference type="InterPro" id="IPR009056">
    <property type="entry name" value="Cyt_c-like_dom"/>
</dbReference>
<dbReference type="AlphaFoldDB" id="E8V489"/>
<name>E8V489_TERSS</name>
<keyword evidence="1 4" id="KW-0349">Heme</keyword>